<protein>
    <recommendedName>
        <fullName evidence="3">Serum paraoxonase/arylesterase</fullName>
    </recommendedName>
</protein>
<evidence type="ECO:0008006" key="3">
    <source>
        <dbReference type="Google" id="ProtNLM"/>
    </source>
</evidence>
<dbReference type="AlphaFoldDB" id="A0A1G4AWS0"/>
<dbReference type="InterPro" id="IPR051288">
    <property type="entry name" value="Serum_paraoxonase/arylesterase"/>
</dbReference>
<sequence length="417" mass="44901">MGFILQTSIIFAVILGVALQLILKDPIWLGLGIGKTFQPLSDFPYSCRRIEEPRLQACEDMWLSEATRQLFLACSDPLARQQWMPKYVLRASPTAPAPAPAPAQHMNASGRSKQDAIVALDIDSPKGDAFEYRVLETPGFTGTAGDGLLQLVGLTGIDAPQGDRVELFLVNNRPSVDPVTGDLLDQKSVGANSTIEIFETGPRAMGMKHVRTFASANISTPNNIAALSSEAFYFTNANGPHKVGLQFFIGPLMGDGDVSFCSASSGCKRISERHRMPNGLVRGRDAFIYVPSSLAGGVQVFEVLPKDDGLKKVADIPVPYAIDNLSVDSKGDIFAAVFPRGIEILLAGKDPLNVRPKSAAVRIRKEAEGDYVWEKIIEDGLGEVLPGSTTVVHDAKTGRLFFGGVTSPFIAVCEPKN</sequence>
<dbReference type="EMBL" id="MJBS01000116">
    <property type="protein sequence ID" value="OHE93609.1"/>
    <property type="molecule type" value="Genomic_DNA"/>
</dbReference>
<dbReference type="OrthoDB" id="5307922at2759"/>
<organism evidence="1 2">
    <name type="scientific">Colletotrichum orchidophilum</name>
    <dbReference type="NCBI Taxonomy" id="1209926"/>
    <lineage>
        <taxon>Eukaryota</taxon>
        <taxon>Fungi</taxon>
        <taxon>Dikarya</taxon>
        <taxon>Ascomycota</taxon>
        <taxon>Pezizomycotina</taxon>
        <taxon>Sordariomycetes</taxon>
        <taxon>Hypocreomycetidae</taxon>
        <taxon>Glomerellales</taxon>
        <taxon>Glomerellaceae</taxon>
        <taxon>Colletotrichum</taxon>
    </lineage>
</organism>
<reference evidence="1 2" key="1">
    <citation type="submission" date="2016-09" db="EMBL/GenBank/DDBJ databases">
        <authorList>
            <person name="Capua I."/>
            <person name="De Benedictis P."/>
            <person name="Joannis T."/>
            <person name="Lombin L.H."/>
            <person name="Cattoli G."/>
        </authorList>
    </citation>
    <scope>NUCLEOTIDE SEQUENCE [LARGE SCALE GENOMIC DNA]</scope>
    <source>
        <strain evidence="1 2">IMI 309357</strain>
    </source>
</reference>
<proteinExistence type="predicted"/>
<accession>A0A1G4AWS0</accession>
<comment type="caution">
    <text evidence="1">The sequence shown here is derived from an EMBL/GenBank/DDBJ whole genome shotgun (WGS) entry which is preliminary data.</text>
</comment>
<dbReference type="PANTHER" id="PTHR11799">
    <property type="entry name" value="PARAOXONASE"/>
    <property type="match status" value="1"/>
</dbReference>
<dbReference type="InterPro" id="IPR011042">
    <property type="entry name" value="6-blade_b-propeller_TolB-like"/>
</dbReference>
<dbReference type="Gene3D" id="2.120.10.30">
    <property type="entry name" value="TolB, C-terminal domain"/>
    <property type="match status" value="1"/>
</dbReference>
<gene>
    <name evidence="1" type="ORF">CORC01_11108</name>
</gene>
<name>A0A1G4AWS0_9PEZI</name>
<dbReference type="GeneID" id="34564244"/>
<dbReference type="PANTHER" id="PTHR11799:SF20">
    <property type="entry name" value="SMP-30_GLUCONOLACTONASE_LRE-LIKE REGION DOMAIN-CONTAINING PROTEIN"/>
    <property type="match status" value="1"/>
</dbReference>
<dbReference type="RefSeq" id="XP_022470774.1">
    <property type="nucleotide sequence ID" value="XM_022622734.1"/>
</dbReference>
<dbReference type="Proteomes" id="UP000176998">
    <property type="component" value="Unassembled WGS sequence"/>
</dbReference>
<evidence type="ECO:0000313" key="1">
    <source>
        <dbReference type="EMBL" id="OHE93609.1"/>
    </source>
</evidence>
<dbReference type="SUPFAM" id="SSF63829">
    <property type="entry name" value="Calcium-dependent phosphotriesterase"/>
    <property type="match status" value="1"/>
</dbReference>
<keyword evidence="2" id="KW-1185">Reference proteome</keyword>
<evidence type="ECO:0000313" key="2">
    <source>
        <dbReference type="Proteomes" id="UP000176998"/>
    </source>
</evidence>